<dbReference type="InterPro" id="IPR036249">
    <property type="entry name" value="Thioredoxin-like_sf"/>
</dbReference>
<accession>A0AAV1TRW6</accession>
<dbReference type="PANTHER" id="PTHR11592">
    <property type="entry name" value="GLUTATHIONE PEROXIDASE"/>
    <property type="match status" value="1"/>
</dbReference>
<keyword evidence="3" id="KW-0560">Oxidoreductase</keyword>
<name>A0AAV1TRW6_9STRA</name>
<evidence type="ECO:0008006" key="7">
    <source>
        <dbReference type="Google" id="ProtNLM"/>
    </source>
</evidence>
<evidence type="ECO:0000256" key="2">
    <source>
        <dbReference type="ARBA" id="ARBA00022559"/>
    </source>
</evidence>
<gene>
    <name evidence="5" type="ORF">PM001_LOCUS8983</name>
</gene>
<dbReference type="GO" id="GO:0004601">
    <property type="term" value="F:peroxidase activity"/>
    <property type="evidence" value="ECO:0007669"/>
    <property type="project" value="UniProtKB-KW"/>
</dbReference>
<proteinExistence type="inferred from homology"/>
<dbReference type="Pfam" id="PF00255">
    <property type="entry name" value="GSHPx"/>
    <property type="match status" value="1"/>
</dbReference>
<dbReference type="Proteomes" id="UP001162060">
    <property type="component" value="Unassembled WGS sequence"/>
</dbReference>
<dbReference type="GO" id="GO:0006979">
    <property type="term" value="P:response to oxidative stress"/>
    <property type="evidence" value="ECO:0007669"/>
    <property type="project" value="InterPro"/>
</dbReference>
<evidence type="ECO:0000256" key="3">
    <source>
        <dbReference type="ARBA" id="ARBA00023002"/>
    </source>
</evidence>
<reference evidence="5" key="1">
    <citation type="submission" date="2024-01" db="EMBL/GenBank/DDBJ databases">
        <authorList>
            <person name="Webb A."/>
        </authorList>
    </citation>
    <scope>NUCLEOTIDE SEQUENCE</scope>
    <source>
        <strain evidence="5">Pm1</strain>
    </source>
</reference>
<dbReference type="EMBL" id="CAKLBY020000071">
    <property type="protein sequence ID" value="CAK7923833.1"/>
    <property type="molecule type" value="Genomic_DNA"/>
</dbReference>
<organism evidence="5 6">
    <name type="scientific">Peronospora matthiolae</name>
    <dbReference type="NCBI Taxonomy" id="2874970"/>
    <lineage>
        <taxon>Eukaryota</taxon>
        <taxon>Sar</taxon>
        <taxon>Stramenopiles</taxon>
        <taxon>Oomycota</taxon>
        <taxon>Peronosporomycetes</taxon>
        <taxon>Peronosporales</taxon>
        <taxon>Peronosporaceae</taxon>
        <taxon>Peronospora</taxon>
    </lineage>
</organism>
<dbReference type="AlphaFoldDB" id="A0AAV1TRW6"/>
<dbReference type="InterPro" id="IPR000889">
    <property type="entry name" value="Glutathione_peroxidase"/>
</dbReference>
<dbReference type="SUPFAM" id="SSF52833">
    <property type="entry name" value="Thioredoxin-like"/>
    <property type="match status" value="1"/>
</dbReference>
<evidence type="ECO:0000313" key="6">
    <source>
        <dbReference type="Proteomes" id="UP001162060"/>
    </source>
</evidence>
<dbReference type="PROSITE" id="PS51355">
    <property type="entry name" value="GLUTATHIONE_PEROXID_3"/>
    <property type="match status" value="1"/>
</dbReference>
<keyword evidence="2" id="KW-0575">Peroxidase</keyword>
<comment type="similarity">
    <text evidence="1">Belongs to the glutathione peroxidase family.</text>
</comment>
<dbReference type="Gene3D" id="3.40.30.10">
    <property type="entry name" value="Glutaredoxin"/>
    <property type="match status" value="1"/>
</dbReference>
<dbReference type="PANTHER" id="PTHR11592:SF78">
    <property type="entry name" value="GLUTATHIONE PEROXIDASE"/>
    <property type="match status" value="1"/>
</dbReference>
<feature type="region of interest" description="Disordered" evidence="4">
    <location>
        <begin position="1"/>
        <end position="22"/>
    </location>
</feature>
<comment type="caution">
    <text evidence="5">The sequence shown here is derived from an EMBL/GenBank/DDBJ whole genome shotgun (WGS) entry which is preliminary data.</text>
</comment>
<evidence type="ECO:0000256" key="1">
    <source>
        <dbReference type="ARBA" id="ARBA00006926"/>
    </source>
</evidence>
<evidence type="ECO:0000256" key="4">
    <source>
        <dbReference type="SAM" id="MobiDB-lite"/>
    </source>
</evidence>
<feature type="compositionally biased region" description="Low complexity" evidence="4">
    <location>
        <begin position="1"/>
        <end position="13"/>
    </location>
</feature>
<evidence type="ECO:0000313" key="5">
    <source>
        <dbReference type="EMBL" id="CAK7923833.1"/>
    </source>
</evidence>
<protein>
    <recommendedName>
        <fullName evidence="7">Glutathione peroxidase</fullName>
    </recommendedName>
</protein>
<sequence>MTTAAESMAAMAETARETERTERELLEREPSFLTALSPVSFVSCPVERLSSSIAVKGRVFRRLQRFHLLPSELKTQIDMVATYLLAPKVRHDVFVQRTHRWQHPVHLARAGQGTFVQGRKLLEAILEYLLLSFATNNSLRDAQQLAEGLVLSGFLSPANETSRADDEALGELYVSDDCYYELVAPGATVIATTPNIAASATVYSSSTSSLPGAVVLPIHQRQSSPEGWEKQARPTKSDHLSVWGVTDGATRAGFVQREWKGFHVRSLLGLATKMKRCYAVVNKTKHHSLVLFQTDVARRELVTVDLSAATVRYRGADELKICWDCSDDDDGVEILALGNKAEREAWLLALLDAGAAFLETNAAILSFAASSASLYALRDLDAKGSTYSLSELRGHVALLTNVPNGSCSSDAKQLSELVHVSTEYEDAGLKVVAFPSAQFGDAEFDTDEELVEHFRDLFGVEFLVLATRDVNGPNARDAMVFCKTRRPGASKSAANAFIENNFVKFLVGRDGQVVKRYTPRDSPLSMVTDIQMLLKEPPPLMAT</sequence>